<organism evidence="1 2">
    <name type="scientific">Trichinella murrelli</name>
    <dbReference type="NCBI Taxonomy" id="144512"/>
    <lineage>
        <taxon>Eukaryota</taxon>
        <taxon>Metazoa</taxon>
        <taxon>Ecdysozoa</taxon>
        <taxon>Nematoda</taxon>
        <taxon>Enoplea</taxon>
        <taxon>Dorylaimia</taxon>
        <taxon>Trichinellida</taxon>
        <taxon>Trichinellidae</taxon>
        <taxon>Trichinella</taxon>
    </lineage>
</organism>
<protein>
    <submittedName>
        <fullName evidence="1">Uncharacterized protein</fullName>
    </submittedName>
</protein>
<keyword evidence="2" id="KW-1185">Reference proteome</keyword>
<evidence type="ECO:0000313" key="2">
    <source>
        <dbReference type="Proteomes" id="UP000055048"/>
    </source>
</evidence>
<proteinExistence type="predicted"/>
<dbReference type="OrthoDB" id="10498820at2759"/>
<gene>
    <name evidence="1" type="ORF">T05_13742</name>
</gene>
<dbReference type="Proteomes" id="UP000055048">
    <property type="component" value="Unassembled WGS sequence"/>
</dbReference>
<reference evidence="1 2" key="1">
    <citation type="submission" date="2015-01" db="EMBL/GenBank/DDBJ databases">
        <title>Evolution of Trichinella species and genotypes.</title>
        <authorList>
            <person name="Korhonen P.K."/>
            <person name="Edoardo P."/>
            <person name="Giuseppe L.R."/>
            <person name="Gasser R.B."/>
        </authorList>
    </citation>
    <scope>NUCLEOTIDE SEQUENCE [LARGE SCALE GENOMIC DNA]</scope>
    <source>
        <strain evidence="1">ISS417</strain>
    </source>
</reference>
<evidence type="ECO:0000313" key="1">
    <source>
        <dbReference type="EMBL" id="KRX48118.1"/>
    </source>
</evidence>
<dbReference type="AlphaFoldDB" id="A0A0V0UA15"/>
<dbReference type="EMBL" id="JYDJ01000033">
    <property type="protein sequence ID" value="KRX48118.1"/>
    <property type="molecule type" value="Genomic_DNA"/>
</dbReference>
<accession>A0A0V0UA15</accession>
<sequence length="76" mass="8810">MALVSHECETGLYLTKCRKEFIFVKQDLLENLPQRFLHRPDVAFPTAAHPRGSLLKSGAPKLPLRVLTYAMHHQWR</sequence>
<comment type="caution">
    <text evidence="1">The sequence shown here is derived from an EMBL/GenBank/DDBJ whole genome shotgun (WGS) entry which is preliminary data.</text>
</comment>
<name>A0A0V0UA15_9BILA</name>